<comment type="caution">
    <text evidence="1">The sequence shown here is derived from an EMBL/GenBank/DDBJ whole genome shotgun (WGS) entry which is preliminary data.</text>
</comment>
<sequence length="128" mass="14141">MAKSFTQHEAQPGTLHLIQERFITKEEEQTYIEVPFEVANERFERIEIRYHYDNRSAGSVVDIGLKSPERIVGWSGGARDSFFVGVEKATPGYLAGSLPAGTWAVLLGAYRVPEAGCRVTVEITAVPA</sequence>
<feature type="non-terminal residue" evidence="1">
    <location>
        <position position="128"/>
    </location>
</feature>
<dbReference type="Proteomes" id="UP001519887">
    <property type="component" value="Unassembled WGS sequence"/>
</dbReference>
<evidence type="ECO:0000313" key="2">
    <source>
        <dbReference type="Proteomes" id="UP001519887"/>
    </source>
</evidence>
<keyword evidence="2" id="KW-1185">Reference proteome</keyword>
<dbReference type="EMBL" id="JAHZIK010001004">
    <property type="protein sequence ID" value="MBW7457907.1"/>
    <property type="molecule type" value="Genomic_DNA"/>
</dbReference>
<reference evidence="1 2" key="1">
    <citation type="submission" date="2021-07" db="EMBL/GenBank/DDBJ databases">
        <title>Paenibacillus radiodurans sp. nov., isolated from the southeastern edge of Tengger Desert.</title>
        <authorList>
            <person name="Zhang G."/>
        </authorList>
    </citation>
    <scope>NUCLEOTIDE SEQUENCE [LARGE SCALE GENOMIC DNA]</scope>
    <source>
        <strain evidence="1 2">CCM 7311</strain>
    </source>
</reference>
<organism evidence="1 2">
    <name type="scientific">Paenibacillus sepulcri</name>
    <dbReference type="NCBI Taxonomy" id="359917"/>
    <lineage>
        <taxon>Bacteria</taxon>
        <taxon>Bacillati</taxon>
        <taxon>Bacillota</taxon>
        <taxon>Bacilli</taxon>
        <taxon>Bacillales</taxon>
        <taxon>Paenibacillaceae</taxon>
        <taxon>Paenibacillus</taxon>
    </lineage>
</organism>
<evidence type="ECO:0000313" key="1">
    <source>
        <dbReference type="EMBL" id="MBW7457907.1"/>
    </source>
</evidence>
<accession>A0ABS7CAG9</accession>
<name>A0ABS7CAG9_9BACL</name>
<gene>
    <name evidence="1" type="ORF">K0U00_28090</name>
</gene>
<protein>
    <submittedName>
        <fullName evidence="1">Uncharacterized protein</fullName>
    </submittedName>
</protein>
<proteinExistence type="predicted"/>